<keyword evidence="1" id="KW-0812">Transmembrane</keyword>
<dbReference type="RefSeq" id="WP_155511771.1">
    <property type="nucleotide sequence ID" value="NZ_CYXT01000020.1"/>
</dbReference>
<keyword evidence="1" id="KW-0472">Membrane</keyword>
<evidence type="ECO:0000313" key="3">
    <source>
        <dbReference type="Proteomes" id="UP000095598"/>
    </source>
</evidence>
<protein>
    <submittedName>
        <fullName evidence="2">Uncharacterized protein</fullName>
    </submittedName>
</protein>
<gene>
    <name evidence="2" type="ORF">ERS852425_02455</name>
</gene>
<dbReference type="Proteomes" id="UP000095598">
    <property type="component" value="Unassembled WGS sequence"/>
</dbReference>
<accession>A0A173TXY2</accession>
<evidence type="ECO:0000256" key="1">
    <source>
        <dbReference type="SAM" id="Phobius"/>
    </source>
</evidence>
<proteinExistence type="predicted"/>
<dbReference type="EMBL" id="CYXT01000020">
    <property type="protein sequence ID" value="CUN07531.1"/>
    <property type="molecule type" value="Genomic_DNA"/>
</dbReference>
<reference evidence="2 3" key="1">
    <citation type="submission" date="2015-09" db="EMBL/GenBank/DDBJ databases">
        <authorList>
            <consortium name="Pathogen Informatics"/>
        </authorList>
    </citation>
    <scope>NUCLEOTIDE SEQUENCE [LARGE SCALE GENOMIC DNA]</scope>
    <source>
        <strain evidence="2 3">2789STDY5608868</strain>
    </source>
</reference>
<sequence>MYIQPYYLGLFVGAFGTVAAEIAIVLISNYRDKKRKQKMQERFKEEE</sequence>
<name>A0A173TXY2_ANAHA</name>
<feature type="transmembrane region" description="Helical" evidence="1">
    <location>
        <begin position="6"/>
        <end position="30"/>
    </location>
</feature>
<keyword evidence="1" id="KW-1133">Transmembrane helix</keyword>
<dbReference type="AlphaFoldDB" id="A0A173TXY2"/>
<evidence type="ECO:0000313" key="2">
    <source>
        <dbReference type="EMBL" id="CUN07531.1"/>
    </source>
</evidence>
<organism evidence="2 3">
    <name type="scientific">Anaerostipes hadrus</name>
    <dbReference type="NCBI Taxonomy" id="649756"/>
    <lineage>
        <taxon>Bacteria</taxon>
        <taxon>Bacillati</taxon>
        <taxon>Bacillota</taxon>
        <taxon>Clostridia</taxon>
        <taxon>Lachnospirales</taxon>
        <taxon>Lachnospiraceae</taxon>
        <taxon>Anaerostipes</taxon>
    </lineage>
</organism>